<dbReference type="Gene3D" id="2.60.120.10">
    <property type="entry name" value="Jelly Rolls"/>
    <property type="match status" value="1"/>
</dbReference>
<sequence>MNKIDKPHAIPQFNLYGEINESLHRDAEFIHIEDISTRCKKNNWQINPHRHGVLLQVFCMFEGEIKVKLDERHHLLTGSWVIVIPSGFVHAFEISSETKGVVLTIAEHLLTTNHDQSNKDCFTPLLQSPQLIEFKEEDVLLKQLKNYIKQIEIEFNSAETEQYIMLEWLVKATVLTLKRQLHHFDFQAITNNKSYQIINKFRDLLEKNFTKQWPVEKYASILCISPSTLNRLCKEVVGKSPKTTIQHRLYLEIKRRIIYTDDPLDQIAYNLGYKDPGYFSRFFKKLEGVSPRNYRNNKMDL</sequence>
<evidence type="ECO:0000313" key="6">
    <source>
        <dbReference type="Proteomes" id="UP001266357"/>
    </source>
</evidence>
<dbReference type="SMART" id="SM00342">
    <property type="entry name" value="HTH_ARAC"/>
    <property type="match status" value="1"/>
</dbReference>
<dbReference type="PRINTS" id="PR00032">
    <property type="entry name" value="HTHARAC"/>
</dbReference>
<organism evidence="5 6">
    <name type="scientific">Thalassotalea castellviae</name>
    <dbReference type="NCBI Taxonomy" id="3075612"/>
    <lineage>
        <taxon>Bacteria</taxon>
        <taxon>Pseudomonadati</taxon>
        <taxon>Pseudomonadota</taxon>
        <taxon>Gammaproteobacteria</taxon>
        <taxon>Alteromonadales</taxon>
        <taxon>Colwelliaceae</taxon>
        <taxon>Thalassotalea</taxon>
    </lineage>
</organism>
<dbReference type="EMBL" id="JAVRIF010000004">
    <property type="protein sequence ID" value="MDT0603891.1"/>
    <property type="molecule type" value="Genomic_DNA"/>
</dbReference>
<dbReference type="Pfam" id="PF12833">
    <property type="entry name" value="HTH_18"/>
    <property type="match status" value="1"/>
</dbReference>
<dbReference type="InterPro" id="IPR020449">
    <property type="entry name" value="Tscrpt_reg_AraC-type_HTH"/>
</dbReference>
<feature type="domain" description="HTH araC/xylS-type" evidence="4">
    <location>
        <begin position="199"/>
        <end position="297"/>
    </location>
</feature>
<dbReference type="InterPro" id="IPR047264">
    <property type="entry name" value="Cupin_HpaA-like_N"/>
</dbReference>
<dbReference type="SUPFAM" id="SSF51182">
    <property type="entry name" value="RmlC-like cupins"/>
    <property type="match status" value="1"/>
</dbReference>
<dbReference type="InterPro" id="IPR011051">
    <property type="entry name" value="RmlC_Cupin_sf"/>
</dbReference>
<dbReference type="PROSITE" id="PS01124">
    <property type="entry name" value="HTH_ARAC_FAMILY_2"/>
    <property type="match status" value="1"/>
</dbReference>
<keyword evidence="2" id="KW-0238">DNA-binding</keyword>
<evidence type="ECO:0000313" key="5">
    <source>
        <dbReference type="EMBL" id="MDT0603891.1"/>
    </source>
</evidence>
<dbReference type="InterPro" id="IPR009057">
    <property type="entry name" value="Homeodomain-like_sf"/>
</dbReference>
<dbReference type="InterPro" id="IPR018060">
    <property type="entry name" value="HTH_AraC"/>
</dbReference>
<reference evidence="5 6" key="1">
    <citation type="submission" date="2023-09" db="EMBL/GenBank/DDBJ databases">
        <authorList>
            <person name="Rey-Velasco X."/>
        </authorList>
    </citation>
    <scope>NUCLEOTIDE SEQUENCE [LARGE SCALE GENOMIC DNA]</scope>
    <source>
        <strain evidence="5 6">W431</strain>
    </source>
</reference>
<dbReference type="PANTHER" id="PTHR43280">
    <property type="entry name" value="ARAC-FAMILY TRANSCRIPTIONAL REGULATOR"/>
    <property type="match status" value="1"/>
</dbReference>
<dbReference type="InterPro" id="IPR014710">
    <property type="entry name" value="RmlC-like_jellyroll"/>
</dbReference>
<evidence type="ECO:0000256" key="3">
    <source>
        <dbReference type="ARBA" id="ARBA00023163"/>
    </source>
</evidence>
<evidence type="ECO:0000256" key="1">
    <source>
        <dbReference type="ARBA" id="ARBA00023015"/>
    </source>
</evidence>
<keyword evidence="6" id="KW-1185">Reference proteome</keyword>
<dbReference type="Gene3D" id="1.10.10.60">
    <property type="entry name" value="Homeodomain-like"/>
    <property type="match status" value="1"/>
</dbReference>
<gene>
    <name evidence="5" type="ORF">RM573_09820</name>
</gene>
<dbReference type="RefSeq" id="WP_311581020.1">
    <property type="nucleotide sequence ID" value="NZ_JAVRIF010000004.1"/>
</dbReference>
<dbReference type="PANTHER" id="PTHR43280:SF32">
    <property type="entry name" value="TRANSCRIPTIONAL REGULATORY PROTEIN"/>
    <property type="match status" value="1"/>
</dbReference>
<protein>
    <submittedName>
        <fullName evidence="5">Helix-turn-helix domain-containing protein</fullName>
    </submittedName>
</protein>
<evidence type="ECO:0000259" key="4">
    <source>
        <dbReference type="PROSITE" id="PS01124"/>
    </source>
</evidence>
<keyword evidence="1" id="KW-0805">Transcription regulation</keyword>
<dbReference type="SUPFAM" id="SSF46689">
    <property type="entry name" value="Homeodomain-like"/>
    <property type="match status" value="1"/>
</dbReference>
<accession>A0ABU3A140</accession>
<dbReference type="CDD" id="cd06999">
    <property type="entry name" value="cupin_HpaA-like_N"/>
    <property type="match status" value="1"/>
</dbReference>
<proteinExistence type="predicted"/>
<evidence type="ECO:0000256" key="2">
    <source>
        <dbReference type="ARBA" id="ARBA00023125"/>
    </source>
</evidence>
<keyword evidence="3" id="KW-0804">Transcription</keyword>
<name>A0ABU3A140_9GAMM</name>
<dbReference type="Proteomes" id="UP001266357">
    <property type="component" value="Unassembled WGS sequence"/>
</dbReference>
<comment type="caution">
    <text evidence="5">The sequence shown here is derived from an EMBL/GenBank/DDBJ whole genome shotgun (WGS) entry which is preliminary data.</text>
</comment>